<dbReference type="Proteomes" id="UP001228955">
    <property type="component" value="Chromosome"/>
</dbReference>
<keyword evidence="8 9" id="KW-0472">Membrane</keyword>
<comment type="subunit">
    <text evidence="9">Component of the Sec protein translocase complex. Heterotrimer consisting of SecY, SecE and SecG subunits. The heterotrimers can form oligomers, although 1 heterotrimer is thought to be able to translocate proteins. Interacts with the ribosome. Interacts with SecDF, and other proteins may be involved. Interacts with SecA.</text>
</comment>
<evidence type="ECO:0000313" key="10">
    <source>
        <dbReference type="EMBL" id="MBS4894123.1"/>
    </source>
</evidence>
<dbReference type="Proteomes" id="UP000778864">
    <property type="component" value="Unassembled WGS sequence"/>
</dbReference>
<dbReference type="HAMAP" id="MF_00422">
    <property type="entry name" value="SecE"/>
    <property type="match status" value="1"/>
</dbReference>
<evidence type="ECO:0000313" key="12">
    <source>
        <dbReference type="EMBL" id="WMS19318.1"/>
    </source>
</evidence>
<dbReference type="PANTHER" id="PTHR33910:SF1">
    <property type="entry name" value="PROTEIN TRANSLOCASE SUBUNIT SECE"/>
    <property type="match status" value="1"/>
</dbReference>
<dbReference type="NCBIfam" id="TIGR00964">
    <property type="entry name" value="secE_bact"/>
    <property type="match status" value="1"/>
</dbReference>
<dbReference type="PANTHER" id="PTHR33910">
    <property type="entry name" value="PROTEIN TRANSLOCASE SUBUNIT SECE"/>
    <property type="match status" value="1"/>
</dbReference>
<evidence type="ECO:0000256" key="1">
    <source>
        <dbReference type="ARBA" id="ARBA00004370"/>
    </source>
</evidence>
<dbReference type="Gene3D" id="1.20.5.1030">
    <property type="entry name" value="Preprotein translocase secy subunit"/>
    <property type="match status" value="1"/>
</dbReference>
<dbReference type="Proteomes" id="UP000234197">
    <property type="component" value="Unassembled WGS sequence"/>
</dbReference>
<comment type="function">
    <text evidence="9">Essential subunit of the Sec protein translocation channel SecYEG. Clamps together the 2 halves of SecY. May contact the channel plug during translocation.</text>
</comment>
<dbReference type="InterPro" id="IPR005807">
    <property type="entry name" value="SecE_bac"/>
</dbReference>
<dbReference type="GO" id="GO:0006605">
    <property type="term" value="P:protein targeting"/>
    <property type="evidence" value="ECO:0007669"/>
    <property type="project" value="UniProtKB-UniRule"/>
</dbReference>
<proteinExistence type="inferred from homology"/>
<reference evidence="13" key="1">
    <citation type="submission" date="2017-12" db="EMBL/GenBank/DDBJ databases">
        <title>Phylogenetic diversity of female urinary microbiome.</title>
        <authorList>
            <person name="Thomas-White K."/>
            <person name="Wolfe A.J."/>
        </authorList>
    </citation>
    <scope>NUCLEOTIDE SEQUENCE [LARGE SCALE GENOMIC DNA]</scope>
    <source>
        <strain evidence="13">UMB0138</strain>
    </source>
</reference>
<evidence type="ECO:0000313" key="11">
    <source>
        <dbReference type="EMBL" id="MEO9178163.1"/>
    </source>
</evidence>
<keyword evidence="5 9" id="KW-0653">Protein transport</keyword>
<feature type="transmembrane region" description="Helical" evidence="9">
    <location>
        <begin position="36"/>
        <end position="57"/>
    </location>
</feature>
<dbReference type="EMBL" id="PKMC02000005">
    <property type="protein sequence ID" value="MEO9178163.1"/>
    <property type="molecule type" value="Genomic_DNA"/>
</dbReference>
<dbReference type="AlphaFoldDB" id="A0A100YPD7"/>
<sequence>MAKSNSAVQQRGGFGKFFRGVKAELKKVVWPTKKELINYTIVVFLVTIFIALIISVLDGLFAQLFNTLLHFVG</sequence>
<dbReference type="GO" id="GO:0005886">
    <property type="term" value="C:plasma membrane"/>
    <property type="evidence" value="ECO:0007669"/>
    <property type="project" value="UniProtKB-SubCell"/>
</dbReference>
<keyword evidence="3 9" id="KW-1003">Cell membrane</keyword>
<dbReference type="GeneID" id="69654081"/>
<dbReference type="GO" id="GO:0065002">
    <property type="term" value="P:intracellular protein transmembrane transport"/>
    <property type="evidence" value="ECO:0007669"/>
    <property type="project" value="UniProtKB-UniRule"/>
</dbReference>
<gene>
    <name evidence="9 10" type="primary">secE</name>
    <name evidence="11" type="ORF">CYJ21_004275</name>
    <name evidence="10" type="ORF">KHZ90_10195</name>
    <name evidence="12" type="ORF">RDV51_07700</name>
</gene>
<dbReference type="GO" id="GO:0009306">
    <property type="term" value="P:protein secretion"/>
    <property type="evidence" value="ECO:0007669"/>
    <property type="project" value="UniProtKB-UniRule"/>
</dbReference>
<dbReference type="STRING" id="29466.GCA_002005185_00157"/>
<dbReference type="EMBL" id="JAGZMU010000010">
    <property type="protein sequence ID" value="MBS4894123.1"/>
    <property type="molecule type" value="Genomic_DNA"/>
</dbReference>
<keyword evidence="13" id="KW-1185">Reference proteome</keyword>
<evidence type="ECO:0000256" key="2">
    <source>
        <dbReference type="ARBA" id="ARBA00022448"/>
    </source>
</evidence>
<accession>A0A100YPD7</accession>
<dbReference type="EMBL" id="CP133463">
    <property type="protein sequence ID" value="WMS19318.1"/>
    <property type="molecule type" value="Genomic_DNA"/>
</dbReference>
<evidence type="ECO:0000256" key="7">
    <source>
        <dbReference type="ARBA" id="ARBA00023010"/>
    </source>
</evidence>
<evidence type="ECO:0000256" key="6">
    <source>
        <dbReference type="ARBA" id="ARBA00022989"/>
    </source>
</evidence>
<name>A0A100YPD7_VEIPA</name>
<keyword evidence="7 9" id="KW-0811">Translocation</keyword>
<dbReference type="InterPro" id="IPR038379">
    <property type="entry name" value="SecE_sf"/>
</dbReference>
<keyword evidence="4 9" id="KW-0812">Transmembrane</keyword>
<reference evidence="11" key="2">
    <citation type="submission" date="2017-12" db="EMBL/GenBank/DDBJ databases">
        <authorList>
            <person name="Thomas-White K."/>
            <person name="Wolfe A.J."/>
        </authorList>
    </citation>
    <scope>NUCLEOTIDE SEQUENCE</scope>
    <source>
        <strain evidence="11">UMB0138</strain>
    </source>
</reference>
<dbReference type="Pfam" id="PF00584">
    <property type="entry name" value="SecE"/>
    <property type="match status" value="1"/>
</dbReference>
<comment type="subcellular location">
    <subcellularLocation>
        <location evidence="9">Cell membrane</location>
        <topology evidence="9">Single-pass membrane protein</topology>
    </subcellularLocation>
    <subcellularLocation>
        <location evidence="1">Membrane</location>
    </subcellularLocation>
</comment>
<keyword evidence="6 9" id="KW-1133">Transmembrane helix</keyword>
<organism evidence="10 14">
    <name type="scientific">Veillonella parvula</name>
    <name type="common">Staphylococcus parvulus</name>
    <dbReference type="NCBI Taxonomy" id="29466"/>
    <lineage>
        <taxon>Bacteria</taxon>
        <taxon>Bacillati</taxon>
        <taxon>Bacillota</taxon>
        <taxon>Negativicutes</taxon>
        <taxon>Veillonellales</taxon>
        <taxon>Veillonellaceae</taxon>
        <taxon>Veillonella</taxon>
    </lineage>
</organism>
<evidence type="ECO:0000256" key="5">
    <source>
        <dbReference type="ARBA" id="ARBA00022927"/>
    </source>
</evidence>
<reference evidence="12" key="4">
    <citation type="submission" date="2023-08" db="EMBL/GenBank/DDBJ databases">
        <title>Veillonella_parvula_DSM 2007_complete_genome_hifiasm_Zymo_Research_D6332.</title>
        <authorList>
            <person name="Damerum A."/>
        </authorList>
    </citation>
    <scope>NUCLEOTIDE SEQUENCE</scope>
    <source>
        <strain evidence="12">DSM 2007</strain>
    </source>
</reference>
<protein>
    <recommendedName>
        <fullName evidence="9">Protein translocase subunit SecE</fullName>
    </recommendedName>
</protein>
<reference evidence="11 13" key="5">
    <citation type="submission" date="2024-04" db="EMBL/GenBank/DDBJ databases">
        <title>Na.</title>
        <authorList>
            <person name="Choi B."/>
        </authorList>
    </citation>
    <scope>NUCLEOTIDE SEQUENCE [LARGE SCALE GENOMIC DNA]</scope>
    <source>
        <strain evidence="11 13">UMB0138</strain>
    </source>
</reference>
<evidence type="ECO:0000313" key="14">
    <source>
        <dbReference type="Proteomes" id="UP000778864"/>
    </source>
</evidence>
<dbReference type="GO" id="GO:0008320">
    <property type="term" value="F:protein transmembrane transporter activity"/>
    <property type="evidence" value="ECO:0007669"/>
    <property type="project" value="UniProtKB-UniRule"/>
</dbReference>
<evidence type="ECO:0000256" key="9">
    <source>
        <dbReference type="HAMAP-Rule" id="MF_00422"/>
    </source>
</evidence>
<dbReference type="InterPro" id="IPR001901">
    <property type="entry name" value="Translocase_SecE/Sec61-g"/>
</dbReference>
<dbReference type="RefSeq" id="WP_004693531.1">
    <property type="nucleotide sequence ID" value="NZ_AP031417.1"/>
</dbReference>
<evidence type="ECO:0000256" key="3">
    <source>
        <dbReference type="ARBA" id="ARBA00022475"/>
    </source>
</evidence>
<evidence type="ECO:0000313" key="13">
    <source>
        <dbReference type="Proteomes" id="UP000234197"/>
    </source>
</evidence>
<evidence type="ECO:0000256" key="4">
    <source>
        <dbReference type="ARBA" id="ARBA00022692"/>
    </source>
</evidence>
<evidence type="ECO:0000256" key="8">
    <source>
        <dbReference type="ARBA" id="ARBA00023136"/>
    </source>
</evidence>
<comment type="similarity">
    <text evidence="9">Belongs to the SecE/SEC61-gamma family.</text>
</comment>
<dbReference type="OMA" id="VIITTWD"/>
<reference evidence="10" key="3">
    <citation type="submission" date="2021-02" db="EMBL/GenBank/DDBJ databases">
        <title>Infant gut strain persistence is associated with maternal origin, phylogeny, and functional potential including surface adhesion and iron acquisition.</title>
        <authorList>
            <person name="Lou Y.C."/>
        </authorList>
    </citation>
    <scope>NUCLEOTIDE SEQUENCE</scope>
    <source>
        <strain evidence="10">L3_108_031G1_dasL3_108_031G1_concoct_20</strain>
    </source>
</reference>
<keyword evidence="2 9" id="KW-0813">Transport</keyword>
<dbReference type="GO" id="GO:0043952">
    <property type="term" value="P:protein transport by the Sec complex"/>
    <property type="evidence" value="ECO:0007669"/>
    <property type="project" value="UniProtKB-UniRule"/>
</dbReference>